<dbReference type="InterPro" id="IPR049709">
    <property type="entry name" value="IniB-like_N"/>
</dbReference>
<dbReference type="HOGENOM" id="CLU_561273_0_0_11"/>
<dbReference type="eggNOG" id="ENOG5031TC5">
    <property type="taxonomic scope" value="Bacteria"/>
</dbReference>
<dbReference type="RefSeq" id="WP_005460025.1">
    <property type="nucleotide sequence ID" value="NZ_CM001440.1"/>
</dbReference>
<name>H5XM74_9PSEU</name>
<dbReference type="Proteomes" id="UP000002791">
    <property type="component" value="Chromosome"/>
</dbReference>
<evidence type="ECO:0000313" key="3">
    <source>
        <dbReference type="Proteomes" id="UP000002791"/>
    </source>
</evidence>
<evidence type="ECO:0000313" key="2">
    <source>
        <dbReference type="EMBL" id="EHR63625.1"/>
    </source>
</evidence>
<gene>
    <name evidence="2" type="ORF">SaccyDRAFT_4821</name>
</gene>
<sequence>MIHAQGETETEHEVTVSNPADAVPQEQTLYDFVVTLLNDATARAAFAEDPAQALERAGLGDITAEDVQDVIPLVMDYNELPGTDVVGAPEIGAVNGLDGAIAQLRGVAEAAGDRADLAGTTGLESGLGAIAGGGAATLDGASGVLRYDTEAATGEVAGQLSEDGLNIGSYTDSLVGQAAGTGGVGPESAGGMVGVESVVGDAAAMLDVTRDSGYGTVGFESEQVRTGVFGDVSDDSAMGGAGVRTDVVTGEGAARLTDDGYAAGGSLETPFGTYGIEMSQDVSVGIPEVETTGDLADTLDTDTITRGSEAAASTVATYVTSGGAALHGAARSAAEELPVDLPAEIPAGAVPAGVPADLPANLPVDLAGGPAVDEQVLSESRDLDLEIDKPIQVADIDTNLPNVADTVYGVAGELHEVRDGLSTLPNQLGFEVPTDSPEMPDLPVANPMPTPADDAADQVSGGVARVADTVSDSPLGGVAEKGEDLLSGTSGIGDLDLGH</sequence>
<keyword evidence="3" id="KW-1185">Reference proteome</keyword>
<feature type="region of interest" description="Disordered" evidence="1">
    <location>
        <begin position="431"/>
        <end position="499"/>
    </location>
</feature>
<reference evidence="2 3" key="1">
    <citation type="submission" date="2011-11" db="EMBL/GenBank/DDBJ databases">
        <title>The Noncontiguous Finished sequence of Saccharomonospora cyanea NA-134.</title>
        <authorList>
            <consortium name="US DOE Joint Genome Institute"/>
            <person name="Lucas S."/>
            <person name="Han J."/>
            <person name="Lapidus A."/>
            <person name="Cheng J.-F."/>
            <person name="Goodwin L."/>
            <person name="Pitluck S."/>
            <person name="Peters L."/>
            <person name="Ovchinnikova G."/>
            <person name="Lu M."/>
            <person name="Detter J.C."/>
            <person name="Han C."/>
            <person name="Tapia R."/>
            <person name="Land M."/>
            <person name="Hauser L."/>
            <person name="Kyrpides N."/>
            <person name="Ivanova N."/>
            <person name="Pagani I."/>
            <person name="Brambilla E.-M."/>
            <person name="Klenk H.-P."/>
            <person name="Woyke T."/>
        </authorList>
    </citation>
    <scope>NUCLEOTIDE SEQUENCE [LARGE SCALE GENOMIC DNA]</scope>
    <source>
        <strain evidence="2 3">NA-134</strain>
    </source>
</reference>
<proteinExistence type="predicted"/>
<protein>
    <submittedName>
        <fullName evidence="2">Uncharacterized protein</fullName>
    </submittedName>
</protein>
<dbReference type="STRING" id="882082.SaccyDRAFT_4821"/>
<dbReference type="AlphaFoldDB" id="H5XM74"/>
<dbReference type="NCBIfam" id="NF038175">
    <property type="entry name" value="IniB_NTERM"/>
    <property type="match status" value="1"/>
</dbReference>
<evidence type="ECO:0000256" key="1">
    <source>
        <dbReference type="SAM" id="MobiDB-lite"/>
    </source>
</evidence>
<feature type="region of interest" description="Disordered" evidence="1">
    <location>
        <begin position="1"/>
        <end position="21"/>
    </location>
</feature>
<accession>H5XM74</accession>
<organism evidence="2 3">
    <name type="scientific">Saccharomonospora cyanea NA-134</name>
    <dbReference type="NCBI Taxonomy" id="882082"/>
    <lineage>
        <taxon>Bacteria</taxon>
        <taxon>Bacillati</taxon>
        <taxon>Actinomycetota</taxon>
        <taxon>Actinomycetes</taxon>
        <taxon>Pseudonocardiales</taxon>
        <taxon>Pseudonocardiaceae</taxon>
        <taxon>Saccharomonospora</taxon>
    </lineage>
</organism>
<dbReference type="EMBL" id="CM001440">
    <property type="protein sequence ID" value="EHR63625.1"/>
    <property type="molecule type" value="Genomic_DNA"/>
</dbReference>